<comment type="subunit">
    <text evidence="9">Homodimer.</text>
</comment>
<keyword evidence="4 9" id="KW-0547">Nucleotide-binding</keyword>
<feature type="binding site" evidence="9">
    <location>
        <position position="94"/>
    </location>
    <ligand>
        <name>Mg(2+)</name>
        <dbReference type="ChEBI" id="CHEBI:18420"/>
    </ligand>
</feature>
<dbReference type="CDD" id="cd03109">
    <property type="entry name" value="DTBS"/>
    <property type="match status" value="1"/>
</dbReference>
<evidence type="ECO:0000313" key="10">
    <source>
        <dbReference type="EMBL" id="CAA6807537.1"/>
    </source>
</evidence>
<dbReference type="UniPathway" id="UPA00078">
    <property type="reaction ID" value="UER00161"/>
</dbReference>
<dbReference type="EMBL" id="CACVAQ010000135">
    <property type="protein sequence ID" value="CAA6807537.1"/>
    <property type="molecule type" value="Genomic_DNA"/>
</dbReference>
<evidence type="ECO:0000256" key="5">
    <source>
        <dbReference type="ARBA" id="ARBA00022756"/>
    </source>
</evidence>
<gene>
    <name evidence="9" type="primary">bioD</name>
    <name evidence="10" type="ORF">HELGO_WM35012</name>
</gene>
<feature type="binding site" evidence="9">
    <location>
        <position position="11"/>
    </location>
    <ligand>
        <name>Mg(2+)</name>
        <dbReference type="ChEBI" id="CHEBI:18420"/>
    </ligand>
</feature>
<feature type="binding site" evidence="9">
    <location>
        <position position="38"/>
    </location>
    <ligand>
        <name>Mg(2+)</name>
        <dbReference type="ChEBI" id="CHEBI:18420"/>
    </ligand>
</feature>
<evidence type="ECO:0000256" key="1">
    <source>
        <dbReference type="ARBA" id="ARBA00022490"/>
    </source>
</evidence>
<comment type="catalytic activity">
    <reaction evidence="8">
        <text>(7R,8S)-8-amino-7-(carboxyamino)nonanoate + ATP = (4R,5S)-dethiobiotin + ADP + phosphate + H(+)</text>
        <dbReference type="Rhea" id="RHEA:63684"/>
        <dbReference type="ChEBI" id="CHEBI:15378"/>
        <dbReference type="ChEBI" id="CHEBI:30616"/>
        <dbReference type="ChEBI" id="CHEBI:43474"/>
        <dbReference type="ChEBI" id="CHEBI:149470"/>
        <dbReference type="ChEBI" id="CHEBI:149473"/>
        <dbReference type="ChEBI" id="CHEBI:456216"/>
    </reaction>
</comment>
<comment type="caution">
    <text evidence="9">Lacks conserved residue(s) required for the propagation of feature annotation.</text>
</comment>
<keyword evidence="1 9" id="KW-0963">Cytoplasm</keyword>
<comment type="subcellular location">
    <subcellularLocation>
        <location evidence="9">Cytoplasm</location>
    </subcellularLocation>
</comment>
<dbReference type="GO" id="GO:0005524">
    <property type="term" value="F:ATP binding"/>
    <property type="evidence" value="ECO:0007669"/>
    <property type="project" value="UniProtKB-UniRule"/>
</dbReference>
<keyword evidence="6 9" id="KW-0067">ATP-binding</keyword>
<evidence type="ECO:0000256" key="6">
    <source>
        <dbReference type="ARBA" id="ARBA00022840"/>
    </source>
</evidence>
<comment type="similarity">
    <text evidence="9">Belongs to the dethiobiotin synthetase family.</text>
</comment>
<accession>A0A6S6SPV5</accession>
<evidence type="ECO:0000256" key="4">
    <source>
        <dbReference type="ARBA" id="ARBA00022741"/>
    </source>
</evidence>
<feature type="active site" evidence="9">
    <location>
        <position position="27"/>
    </location>
</feature>
<keyword evidence="7 9" id="KW-0460">Magnesium</keyword>
<organism evidence="10">
    <name type="scientific">uncultured Aureispira sp</name>
    <dbReference type="NCBI Taxonomy" id="1331704"/>
    <lineage>
        <taxon>Bacteria</taxon>
        <taxon>Pseudomonadati</taxon>
        <taxon>Bacteroidota</taxon>
        <taxon>Saprospiria</taxon>
        <taxon>Saprospirales</taxon>
        <taxon>Saprospiraceae</taxon>
        <taxon>Aureispira</taxon>
        <taxon>environmental samples</taxon>
    </lineage>
</organism>
<comment type="function">
    <text evidence="9">Catalyzes a mechanistically unusual reaction, the ATP-dependent insertion of CO2 between the N7 and N8 nitrogen atoms of 7,8-diaminopelargonic acid (DAPA, also called 7,8-diammoniononanoate) to form a ureido ring.</text>
</comment>
<name>A0A6S6SPV5_9BACT</name>
<dbReference type="HAMAP" id="MF_00336">
    <property type="entry name" value="BioD"/>
    <property type="match status" value="1"/>
</dbReference>
<feature type="binding site" evidence="9">
    <location>
        <begin position="178"/>
        <end position="180"/>
    </location>
    <ligand>
        <name>ATP</name>
        <dbReference type="ChEBI" id="CHEBI:30616"/>
    </ligand>
</feature>
<dbReference type="GO" id="GO:0000287">
    <property type="term" value="F:magnesium ion binding"/>
    <property type="evidence" value="ECO:0007669"/>
    <property type="project" value="UniProtKB-UniRule"/>
</dbReference>
<reference evidence="10" key="1">
    <citation type="submission" date="2020-01" db="EMBL/GenBank/DDBJ databases">
        <authorList>
            <person name="Meier V. D."/>
            <person name="Meier V D."/>
        </authorList>
    </citation>
    <scope>NUCLEOTIDE SEQUENCE</scope>
    <source>
        <strain evidence="10">HLG_WM_MAG_10</strain>
    </source>
</reference>
<dbReference type="GO" id="GO:0005829">
    <property type="term" value="C:cytosol"/>
    <property type="evidence" value="ECO:0007669"/>
    <property type="project" value="TreeGrafter"/>
</dbReference>
<dbReference type="EC" id="6.3.3.3" evidence="9"/>
<dbReference type="Pfam" id="PF13500">
    <property type="entry name" value="AAA_26"/>
    <property type="match status" value="1"/>
</dbReference>
<dbReference type="GO" id="GO:0004141">
    <property type="term" value="F:dethiobiotin synthase activity"/>
    <property type="evidence" value="ECO:0007669"/>
    <property type="project" value="UniProtKB-UniRule"/>
</dbReference>
<comment type="cofactor">
    <cofactor evidence="9">
        <name>Mg(2+)</name>
        <dbReference type="ChEBI" id="CHEBI:18420"/>
    </cofactor>
</comment>
<feature type="binding site" evidence="9">
    <location>
        <begin position="7"/>
        <end position="12"/>
    </location>
    <ligand>
        <name>ATP</name>
        <dbReference type="ChEBI" id="CHEBI:30616"/>
    </ligand>
</feature>
<evidence type="ECO:0000256" key="7">
    <source>
        <dbReference type="ARBA" id="ARBA00022842"/>
    </source>
</evidence>
<evidence type="ECO:0000256" key="9">
    <source>
        <dbReference type="HAMAP-Rule" id="MF_00336"/>
    </source>
</evidence>
<dbReference type="NCBIfam" id="TIGR00347">
    <property type="entry name" value="bioD"/>
    <property type="match status" value="1"/>
</dbReference>
<dbReference type="PANTHER" id="PTHR43210:SF2">
    <property type="entry name" value="ATP-DEPENDENT DETHIOBIOTIN SYNTHETASE BIOD 2"/>
    <property type="match status" value="1"/>
</dbReference>
<dbReference type="GO" id="GO:0009102">
    <property type="term" value="P:biotin biosynthetic process"/>
    <property type="evidence" value="ECO:0007669"/>
    <property type="project" value="UniProtKB-UniRule"/>
</dbReference>
<dbReference type="PIRSF" id="PIRSF006755">
    <property type="entry name" value="DTB_synth"/>
    <property type="match status" value="1"/>
</dbReference>
<dbReference type="InterPro" id="IPR027417">
    <property type="entry name" value="P-loop_NTPase"/>
</dbReference>
<comment type="catalytic activity">
    <reaction evidence="9">
        <text>(7R,8S)-7,8-diammoniononanoate + CO2 + ATP = (4R,5S)-dethiobiotin + ADP + phosphate + 3 H(+)</text>
        <dbReference type="Rhea" id="RHEA:15805"/>
        <dbReference type="ChEBI" id="CHEBI:15378"/>
        <dbReference type="ChEBI" id="CHEBI:16526"/>
        <dbReference type="ChEBI" id="CHEBI:30616"/>
        <dbReference type="ChEBI" id="CHEBI:43474"/>
        <dbReference type="ChEBI" id="CHEBI:149469"/>
        <dbReference type="ChEBI" id="CHEBI:149473"/>
        <dbReference type="ChEBI" id="CHEBI:456216"/>
        <dbReference type="EC" id="6.3.3.3"/>
    </reaction>
</comment>
<keyword evidence="5 9" id="KW-0093">Biotin biosynthesis</keyword>
<dbReference type="AlphaFoldDB" id="A0A6S6SPV5"/>
<dbReference type="PANTHER" id="PTHR43210">
    <property type="entry name" value="DETHIOBIOTIN SYNTHETASE"/>
    <property type="match status" value="1"/>
</dbReference>
<keyword evidence="3 9" id="KW-0479">Metal-binding</keyword>
<evidence type="ECO:0000256" key="8">
    <source>
        <dbReference type="ARBA" id="ARBA00047386"/>
    </source>
</evidence>
<protein>
    <recommendedName>
        <fullName evidence="9">ATP-dependent dethiobiotin synthetase BioD</fullName>
        <ecNumber evidence="9">6.3.3.3</ecNumber>
    </recommendedName>
    <alternativeName>
        <fullName evidence="9">DTB synthetase</fullName>
        <shortName evidence="9">DTBS</shortName>
    </alternativeName>
    <alternativeName>
        <fullName evidence="9">Dethiobiotin synthase</fullName>
    </alternativeName>
</protein>
<feature type="binding site" evidence="9">
    <location>
        <begin position="94"/>
        <end position="97"/>
    </location>
    <ligand>
        <name>ATP</name>
        <dbReference type="ChEBI" id="CHEBI:30616"/>
    </ligand>
</feature>
<sequence length="200" mass="22069">MTGIDTDVGKTIISAILVEALAADYWKPVQAGGLDCTDTNAVQQLVSNPTSHFFKETYRLNTPASPHYAAELDGVEIDVQAFQIPETDRNLIIEGAGGLFVPLNKDFLIIDLIQRFNIPVVLVAKFYLGSINHTLSSIDALQKRNIPIAGIIFNGPITESSQKYILEYSKIPCLACIPWLDGFSKKEVVKYSKTVRNLLL</sequence>
<comment type="pathway">
    <text evidence="9">Cofactor biosynthesis; biotin biosynthesis; biotin from 7,8-diaminononanoate: step 1/2.</text>
</comment>
<keyword evidence="2 9" id="KW-0436">Ligase</keyword>
<feature type="binding site" evidence="9">
    <location>
        <position position="38"/>
    </location>
    <ligand>
        <name>ATP</name>
        <dbReference type="ChEBI" id="CHEBI:30616"/>
    </ligand>
</feature>
<dbReference type="Gene3D" id="3.40.50.300">
    <property type="entry name" value="P-loop containing nucleotide triphosphate hydrolases"/>
    <property type="match status" value="1"/>
</dbReference>
<evidence type="ECO:0000256" key="2">
    <source>
        <dbReference type="ARBA" id="ARBA00022598"/>
    </source>
</evidence>
<evidence type="ECO:0000256" key="3">
    <source>
        <dbReference type="ARBA" id="ARBA00022723"/>
    </source>
</evidence>
<dbReference type="SUPFAM" id="SSF52540">
    <property type="entry name" value="P-loop containing nucleoside triphosphate hydrolases"/>
    <property type="match status" value="1"/>
</dbReference>
<dbReference type="InterPro" id="IPR004472">
    <property type="entry name" value="DTB_synth_BioD"/>
</dbReference>
<proteinExistence type="inferred from homology"/>